<dbReference type="Proteomes" id="UP001283361">
    <property type="component" value="Unassembled WGS sequence"/>
</dbReference>
<accession>A0AAE1APT6</accession>
<dbReference type="EMBL" id="JAWDGP010001536">
    <property type="protein sequence ID" value="KAK3790587.1"/>
    <property type="molecule type" value="Genomic_DNA"/>
</dbReference>
<sequence length="153" mass="17244">MTSDIKVGAAVQHKAHYYWCYPGCWTSQGNMTTSKLRRRAPPPCGKPEENPTSAGLWLLCGSGDCVGHYRASITPLFSSPPKKTKHRREEGRGRVICYCRGSMNDEDTQGDFLGYHNMLQRPLPAKTKRSRTVSTQHHRRRSTARDIQPANTV</sequence>
<reference evidence="2" key="1">
    <citation type="journal article" date="2023" name="G3 (Bethesda)">
        <title>A reference genome for the long-term kleptoplast-retaining sea slug Elysia crispata morphotype clarki.</title>
        <authorList>
            <person name="Eastman K.E."/>
            <person name="Pendleton A.L."/>
            <person name="Shaikh M.A."/>
            <person name="Suttiyut T."/>
            <person name="Ogas R."/>
            <person name="Tomko P."/>
            <person name="Gavelis G."/>
            <person name="Widhalm J.R."/>
            <person name="Wisecaver J.H."/>
        </authorList>
    </citation>
    <scope>NUCLEOTIDE SEQUENCE</scope>
    <source>
        <strain evidence="2">ECLA1</strain>
    </source>
</reference>
<dbReference type="AlphaFoldDB" id="A0AAE1APT6"/>
<organism evidence="2 3">
    <name type="scientific">Elysia crispata</name>
    <name type="common">lettuce slug</name>
    <dbReference type="NCBI Taxonomy" id="231223"/>
    <lineage>
        <taxon>Eukaryota</taxon>
        <taxon>Metazoa</taxon>
        <taxon>Spiralia</taxon>
        <taxon>Lophotrochozoa</taxon>
        <taxon>Mollusca</taxon>
        <taxon>Gastropoda</taxon>
        <taxon>Heterobranchia</taxon>
        <taxon>Euthyneura</taxon>
        <taxon>Panpulmonata</taxon>
        <taxon>Sacoglossa</taxon>
        <taxon>Placobranchoidea</taxon>
        <taxon>Plakobranchidae</taxon>
        <taxon>Elysia</taxon>
    </lineage>
</organism>
<comment type="caution">
    <text evidence="2">The sequence shown here is derived from an EMBL/GenBank/DDBJ whole genome shotgun (WGS) entry which is preliminary data.</text>
</comment>
<feature type="compositionally biased region" description="Basic residues" evidence="1">
    <location>
        <begin position="126"/>
        <end position="142"/>
    </location>
</feature>
<evidence type="ECO:0000313" key="2">
    <source>
        <dbReference type="EMBL" id="KAK3790587.1"/>
    </source>
</evidence>
<evidence type="ECO:0000256" key="1">
    <source>
        <dbReference type="SAM" id="MobiDB-lite"/>
    </source>
</evidence>
<name>A0AAE1APT6_9GAST</name>
<gene>
    <name evidence="2" type="ORF">RRG08_066298</name>
</gene>
<evidence type="ECO:0000313" key="3">
    <source>
        <dbReference type="Proteomes" id="UP001283361"/>
    </source>
</evidence>
<protein>
    <submittedName>
        <fullName evidence="2">Uncharacterized protein</fullName>
    </submittedName>
</protein>
<proteinExistence type="predicted"/>
<feature type="region of interest" description="Disordered" evidence="1">
    <location>
        <begin position="124"/>
        <end position="153"/>
    </location>
</feature>
<keyword evidence="3" id="KW-1185">Reference proteome</keyword>